<evidence type="ECO:0000313" key="3">
    <source>
        <dbReference type="EMBL" id="EHQ27051.1"/>
    </source>
</evidence>
<gene>
    <name evidence="3" type="ORF">Mucpa_2943</name>
</gene>
<evidence type="ECO:0000256" key="1">
    <source>
        <dbReference type="SAM" id="MobiDB-lite"/>
    </source>
</evidence>
<dbReference type="Proteomes" id="UP000002774">
    <property type="component" value="Chromosome"/>
</dbReference>
<feature type="domain" description="MobA/VirD2-like nuclease" evidence="2">
    <location>
        <begin position="17"/>
        <end position="160"/>
    </location>
</feature>
<evidence type="ECO:0000259" key="2">
    <source>
        <dbReference type="Pfam" id="PF03432"/>
    </source>
</evidence>
<dbReference type="EMBL" id="CM001403">
    <property type="protein sequence ID" value="EHQ27051.1"/>
    <property type="molecule type" value="Genomic_DNA"/>
</dbReference>
<reference evidence="3" key="1">
    <citation type="submission" date="2011-09" db="EMBL/GenBank/DDBJ databases">
        <title>The permanent draft genome of Mucilaginibacter paludis DSM 18603.</title>
        <authorList>
            <consortium name="US DOE Joint Genome Institute (JGI-PGF)"/>
            <person name="Lucas S."/>
            <person name="Han J."/>
            <person name="Lapidus A."/>
            <person name="Bruce D."/>
            <person name="Goodwin L."/>
            <person name="Pitluck S."/>
            <person name="Peters L."/>
            <person name="Kyrpides N."/>
            <person name="Mavromatis K."/>
            <person name="Ivanova N."/>
            <person name="Mikhailova N."/>
            <person name="Held B."/>
            <person name="Detter J.C."/>
            <person name="Tapia R."/>
            <person name="Han C."/>
            <person name="Land M."/>
            <person name="Hauser L."/>
            <person name="Markowitz V."/>
            <person name="Cheng J.-F."/>
            <person name="Hugenholtz P."/>
            <person name="Woyke T."/>
            <person name="Wu D."/>
            <person name="Tindall B."/>
            <person name="Brambilla E."/>
            <person name="Klenk H.-P."/>
            <person name="Eisen J.A."/>
        </authorList>
    </citation>
    <scope>NUCLEOTIDE SEQUENCE [LARGE SCALE GENOMIC DNA]</scope>
    <source>
        <strain evidence="3">DSM 18603</strain>
    </source>
</reference>
<feature type="compositionally biased region" description="Pro residues" evidence="1">
    <location>
        <begin position="393"/>
        <end position="402"/>
    </location>
</feature>
<keyword evidence="4" id="KW-1185">Reference proteome</keyword>
<evidence type="ECO:0000313" key="4">
    <source>
        <dbReference type="Proteomes" id="UP000002774"/>
    </source>
</evidence>
<name>H1YBX3_9SPHI</name>
<dbReference type="RefSeq" id="WP_008507333.1">
    <property type="nucleotide sequence ID" value="NZ_CM001403.1"/>
</dbReference>
<accession>H1YBX3</accession>
<dbReference type="eggNOG" id="COG3843">
    <property type="taxonomic scope" value="Bacteria"/>
</dbReference>
<dbReference type="Pfam" id="PF03432">
    <property type="entry name" value="Relaxase"/>
    <property type="match status" value="1"/>
</dbReference>
<organism evidence="3 4">
    <name type="scientific">Mucilaginibacter paludis DSM 18603</name>
    <dbReference type="NCBI Taxonomy" id="714943"/>
    <lineage>
        <taxon>Bacteria</taxon>
        <taxon>Pseudomonadati</taxon>
        <taxon>Bacteroidota</taxon>
        <taxon>Sphingobacteriia</taxon>
        <taxon>Sphingobacteriales</taxon>
        <taxon>Sphingobacteriaceae</taxon>
        <taxon>Mucilaginibacter</taxon>
    </lineage>
</organism>
<feature type="compositionally biased region" description="Basic residues" evidence="1">
    <location>
        <begin position="436"/>
        <end position="446"/>
    </location>
</feature>
<feature type="compositionally biased region" description="Polar residues" evidence="1">
    <location>
        <begin position="368"/>
        <end position="388"/>
    </location>
</feature>
<feature type="region of interest" description="Disordered" evidence="1">
    <location>
        <begin position="368"/>
        <end position="446"/>
    </location>
</feature>
<dbReference type="HOGENOM" id="CLU_044309_1_0_10"/>
<dbReference type="OrthoDB" id="915634at2"/>
<dbReference type="STRING" id="714943.Mucpa_2943"/>
<sequence>MVAIVKTGYSIRRILNYNENKISEGVATCIGAANYPIDHEDLRYHQKLARLENQAALNANIERNSLHVTLNFDPSESDRFDPKKNMDSAEVLNQIAASYMEQIGFGQQPYLVYQHYDSGHPHLHIVSQIVEPDGHGIDTFNIGRNQSSAARKEIENAFGLVKAEESGRKKVYELKPIRAEKVKARKSETRRAIGNVLDHVLMQYKYTSLPELNAILNQYNVTADRGSEDSNTFKHNGLLYSVLEENGKKDCKPIKASSFYNEPTLKFLQKRFAKGEVARMPDRSKLKTAIDRVLMNKGISSLEEFKKALAKVGVHTVIRENKDARVYGITFVDHNTKSVFNGRDVGPGYGVAAIQQKLAENSTVQQAAVKQTGITRSTDSGQPDSGKTSGPKPNAPLDPATPPTEHGSAASGKNLLETMLQDEGGTDQMAPELRSTKKKKRKRYRH</sequence>
<dbReference type="AlphaFoldDB" id="H1YBX3"/>
<dbReference type="InterPro" id="IPR005094">
    <property type="entry name" value="Endonuclease_MobA/VirD2"/>
</dbReference>
<protein>
    <submittedName>
        <fullName evidence="3">Relaxase/mobilization nuclease family protein</fullName>
    </submittedName>
</protein>
<proteinExistence type="predicted"/>